<evidence type="ECO:0000313" key="3">
    <source>
        <dbReference type="Proteomes" id="UP000076532"/>
    </source>
</evidence>
<name>A0A166F2F3_9AGAM</name>
<dbReference type="STRING" id="436010.A0A166F2F3"/>
<protein>
    <recommendedName>
        <fullName evidence="4">DEAD/DEAH box helicase domain-containing protein</fullName>
    </recommendedName>
</protein>
<dbReference type="AlphaFoldDB" id="A0A166F2F3"/>
<evidence type="ECO:0000313" key="2">
    <source>
        <dbReference type="EMBL" id="KZP16363.1"/>
    </source>
</evidence>
<evidence type="ECO:0000313" key="1">
    <source>
        <dbReference type="EMBL" id="KZP13768.1"/>
    </source>
</evidence>
<dbReference type="OrthoDB" id="10261556at2759"/>
<dbReference type="EMBL" id="KV417627">
    <property type="protein sequence ID" value="KZP13768.1"/>
    <property type="molecule type" value="Genomic_DNA"/>
</dbReference>
<keyword evidence="3" id="KW-1185">Reference proteome</keyword>
<accession>A0A166F2F3</accession>
<sequence length="166" mass="18687">MSENIPPINTPPTQSRKCVCDAPLTLILQSVLVFHDDIVPPIPATPKNTTITPYHLSRSTKATKQWRNGFEKPPKPLGYIPYATPKRQSQTQHNLFNTEHTMVLEPMDPLAAPEWNLLARRMSLLPESATLHEFQMQAVNLVLERTDDLMVIAPTGKGKSLLWSLL</sequence>
<dbReference type="Proteomes" id="UP000076532">
    <property type="component" value="Unassembled WGS sequence"/>
</dbReference>
<dbReference type="EMBL" id="KV417594">
    <property type="protein sequence ID" value="KZP16363.1"/>
    <property type="molecule type" value="Genomic_DNA"/>
</dbReference>
<gene>
    <name evidence="2" type="ORF">FIBSPDRAFT_958085</name>
    <name evidence="1" type="ORF">FIBSPDRAFT_960189</name>
</gene>
<proteinExistence type="predicted"/>
<evidence type="ECO:0008006" key="4">
    <source>
        <dbReference type="Google" id="ProtNLM"/>
    </source>
</evidence>
<reference evidence="2 3" key="1">
    <citation type="journal article" date="2016" name="Mol. Biol. Evol.">
        <title>Comparative Genomics of Early-Diverging Mushroom-Forming Fungi Provides Insights into the Origins of Lignocellulose Decay Capabilities.</title>
        <authorList>
            <person name="Nagy L.G."/>
            <person name="Riley R."/>
            <person name="Tritt A."/>
            <person name="Adam C."/>
            <person name="Daum C."/>
            <person name="Floudas D."/>
            <person name="Sun H."/>
            <person name="Yadav J.S."/>
            <person name="Pangilinan J."/>
            <person name="Larsson K.H."/>
            <person name="Matsuura K."/>
            <person name="Barry K."/>
            <person name="Labutti K."/>
            <person name="Kuo R."/>
            <person name="Ohm R.A."/>
            <person name="Bhattacharya S.S."/>
            <person name="Shirouzu T."/>
            <person name="Yoshinaga Y."/>
            <person name="Martin F.M."/>
            <person name="Grigoriev I.V."/>
            <person name="Hibbett D.S."/>
        </authorList>
    </citation>
    <scope>NUCLEOTIDE SEQUENCE [LARGE SCALE GENOMIC DNA]</scope>
    <source>
        <strain evidence="2 3">CBS 109695</strain>
    </source>
</reference>
<organism evidence="2 3">
    <name type="scientific">Athelia psychrophila</name>
    <dbReference type="NCBI Taxonomy" id="1759441"/>
    <lineage>
        <taxon>Eukaryota</taxon>
        <taxon>Fungi</taxon>
        <taxon>Dikarya</taxon>
        <taxon>Basidiomycota</taxon>
        <taxon>Agaricomycotina</taxon>
        <taxon>Agaricomycetes</taxon>
        <taxon>Agaricomycetidae</taxon>
        <taxon>Atheliales</taxon>
        <taxon>Atheliaceae</taxon>
        <taxon>Athelia</taxon>
    </lineage>
</organism>